<protein>
    <submittedName>
        <fullName evidence="5">Swi5-domain-containing protein</fullName>
    </submittedName>
</protein>
<evidence type="ECO:0000313" key="5">
    <source>
        <dbReference type="EMBL" id="TFK99354.1"/>
    </source>
</evidence>
<dbReference type="PANTHER" id="PTHR28529:SF2">
    <property type="entry name" value="DNA REPAIR PROTEIN SWI5 HOMOLOG"/>
    <property type="match status" value="1"/>
</dbReference>
<dbReference type="AlphaFoldDB" id="A0A5C3QBA1"/>
<accession>A0A5C3QBA1</accession>
<feature type="region of interest" description="Disordered" evidence="4">
    <location>
        <begin position="1"/>
        <end position="23"/>
    </location>
</feature>
<gene>
    <name evidence="5" type="ORF">BDV98DRAFT_571443</name>
</gene>
<proteinExistence type="inferred from homology"/>
<keyword evidence="6" id="KW-1185">Reference proteome</keyword>
<dbReference type="EMBL" id="ML178834">
    <property type="protein sequence ID" value="TFK99354.1"/>
    <property type="molecule type" value="Genomic_DNA"/>
</dbReference>
<keyword evidence="3" id="KW-0234">DNA repair</keyword>
<evidence type="ECO:0000256" key="2">
    <source>
        <dbReference type="ARBA" id="ARBA00022763"/>
    </source>
</evidence>
<evidence type="ECO:0000256" key="4">
    <source>
        <dbReference type="SAM" id="MobiDB-lite"/>
    </source>
</evidence>
<dbReference type="Gene3D" id="1.20.5.170">
    <property type="match status" value="1"/>
</dbReference>
<evidence type="ECO:0000256" key="1">
    <source>
        <dbReference type="ARBA" id="ARBA00008060"/>
    </source>
</evidence>
<dbReference type="GO" id="GO:0010772">
    <property type="term" value="P:meiotic DNA recombinase assembly involved in reciprocal meiotic recombination"/>
    <property type="evidence" value="ECO:0007669"/>
    <property type="project" value="TreeGrafter"/>
</dbReference>
<comment type="similarity">
    <text evidence="1">Belongs to the SWI5/SAE3 family.</text>
</comment>
<sequence length="101" mass="11118">MHATTSTKVATIPSHLQYPHNPPCFQKQDAAIADLQSQIDELQAQLGPGADAEKIVKSHIRLLHAYNDVKDAAQVLIGRLATVKETTVTEIHRDLDLPDKD</sequence>
<name>A0A5C3QBA1_9AGAR</name>
<dbReference type="Proteomes" id="UP000305067">
    <property type="component" value="Unassembled WGS sequence"/>
</dbReference>
<dbReference type="GO" id="GO:0000709">
    <property type="term" value="P:meiotic joint molecule formation"/>
    <property type="evidence" value="ECO:0007669"/>
    <property type="project" value="TreeGrafter"/>
</dbReference>
<dbReference type="GO" id="GO:0034974">
    <property type="term" value="C:Swi5-Swi2 complex"/>
    <property type="evidence" value="ECO:0007669"/>
    <property type="project" value="TreeGrafter"/>
</dbReference>
<organism evidence="5 6">
    <name type="scientific">Pterulicium gracile</name>
    <dbReference type="NCBI Taxonomy" id="1884261"/>
    <lineage>
        <taxon>Eukaryota</taxon>
        <taxon>Fungi</taxon>
        <taxon>Dikarya</taxon>
        <taxon>Basidiomycota</taxon>
        <taxon>Agaricomycotina</taxon>
        <taxon>Agaricomycetes</taxon>
        <taxon>Agaricomycetidae</taxon>
        <taxon>Agaricales</taxon>
        <taxon>Pleurotineae</taxon>
        <taxon>Pterulaceae</taxon>
        <taxon>Pterulicium</taxon>
    </lineage>
</organism>
<evidence type="ECO:0000313" key="6">
    <source>
        <dbReference type="Proteomes" id="UP000305067"/>
    </source>
</evidence>
<dbReference type="OrthoDB" id="255837at2759"/>
<dbReference type="PANTHER" id="PTHR28529">
    <property type="entry name" value="DNA REPAIR PROTEIN SWI5 HOMOLOG"/>
    <property type="match status" value="1"/>
</dbReference>
<dbReference type="STRING" id="1884261.A0A5C3QBA1"/>
<dbReference type="GO" id="GO:0032798">
    <property type="term" value="C:Swi5-Sfr1 complex"/>
    <property type="evidence" value="ECO:0007669"/>
    <property type="project" value="TreeGrafter"/>
</dbReference>
<reference evidence="5 6" key="1">
    <citation type="journal article" date="2019" name="Nat. Ecol. Evol.">
        <title>Megaphylogeny resolves global patterns of mushroom evolution.</title>
        <authorList>
            <person name="Varga T."/>
            <person name="Krizsan K."/>
            <person name="Foldi C."/>
            <person name="Dima B."/>
            <person name="Sanchez-Garcia M."/>
            <person name="Sanchez-Ramirez S."/>
            <person name="Szollosi G.J."/>
            <person name="Szarkandi J.G."/>
            <person name="Papp V."/>
            <person name="Albert L."/>
            <person name="Andreopoulos W."/>
            <person name="Angelini C."/>
            <person name="Antonin V."/>
            <person name="Barry K.W."/>
            <person name="Bougher N.L."/>
            <person name="Buchanan P."/>
            <person name="Buyck B."/>
            <person name="Bense V."/>
            <person name="Catcheside P."/>
            <person name="Chovatia M."/>
            <person name="Cooper J."/>
            <person name="Damon W."/>
            <person name="Desjardin D."/>
            <person name="Finy P."/>
            <person name="Geml J."/>
            <person name="Haridas S."/>
            <person name="Hughes K."/>
            <person name="Justo A."/>
            <person name="Karasinski D."/>
            <person name="Kautmanova I."/>
            <person name="Kiss B."/>
            <person name="Kocsube S."/>
            <person name="Kotiranta H."/>
            <person name="LaButti K.M."/>
            <person name="Lechner B.E."/>
            <person name="Liimatainen K."/>
            <person name="Lipzen A."/>
            <person name="Lukacs Z."/>
            <person name="Mihaltcheva S."/>
            <person name="Morgado L.N."/>
            <person name="Niskanen T."/>
            <person name="Noordeloos M.E."/>
            <person name="Ohm R.A."/>
            <person name="Ortiz-Santana B."/>
            <person name="Ovrebo C."/>
            <person name="Racz N."/>
            <person name="Riley R."/>
            <person name="Savchenko A."/>
            <person name="Shiryaev A."/>
            <person name="Soop K."/>
            <person name="Spirin V."/>
            <person name="Szebenyi C."/>
            <person name="Tomsovsky M."/>
            <person name="Tulloss R.E."/>
            <person name="Uehling J."/>
            <person name="Grigoriev I.V."/>
            <person name="Vagvolgyi C."/>
            <person name="Papp T."/>
            <person name="Martin F.M."/>
            <person name="Miettinen O."/>
            <person name="Hibbett D.S."/>
            <person name="Nagy L.G."/>
        </authorList>
    </citation>
    <scope>NUCLEOTIDE SEQUENCE [LARGE SCALE GENOMIC DNA]</scope>
    <source>
        <strain evidence="5 6">CBS 309.79</strain>
    </source>
</reference>
<evidence type="ECO:0000256" key="3">
    <source>
        <dbReference type="ARBA" id="ARBA00023204"/>
    </source>
</evidence>
<dbReference type="Pfam" id="PF07061">
    <property type="entry name" value="Swi5"/>
    <property type="match status" value="1"/>
</dbReference>
<dbReference type="InterPro" id="IPR010760">
    <property type="entry name" value="DNA-repair_Swi5"/>
</dbReference>
<keyword evidence="2" id="KW-0227">DNA damage</keyword>